<feature type="binding site" evidence="2">
    <location>
        <position position="330"/>
    </location>
    <ligand>
        <name>Zn(2+)</name>
        <dbReference type="ChEBI" id="CHEBI:29105"/>
    </ligand>
</feature>
<feature type="binding site" evidence="2">
    <location>
        <position position="376"/>
    </location>
    <ligand>
        <name>Zn(2+)</name>
        <dbReference type="ChEBI" id="CHEBI:29105"/>
    </ligand>
</feature>
<evidence type="ECO:0008006" key="5">
    <source>
        <dbReference type="Google" id="ProtNLM"/>
    </source>
</evidence>
<dbReference type="GO" id="GO:0005975">
    <property type="term" value="P:carbohydrate metabolic process"/>
    <property type="evidence" value="ECO:0007669"/>
    <property type="project" value="InterPro"/>
</dbReference>
<dbReference type="SUPFAM" id="SSF158745">
    <property type="entry name" value="LanC-like"/>
    <property type="match status" value="1"/>
</dbReference>
<dbReference type="GO" id="GO:0031179">
    <property type="term" value="P:peptide modification"/>
    <property type="evidence" value="ECO:0007669"/>
    <property type="project" value="InterPro"/>
</dbReference>
<name>A0A232FIX7_9HYME</name>
<keyword evidence="4" id="KW-1185">Reference proteome</keyword>
<dbReference type="OrthoDB" id="10257263at2759"/>
<evidence type="ECO:0000313" key="3">
    <source>
        <dbReference type="EMBL" id="OXU30257.1"/>
    </source>
</evidence>
<dbReference type="InterPro" id="IPR012341">
    <property type="entry name" value="6hp_glycosidase-like_sf"/>
</dbReference>
<dbReference type="CDD" id="cd04794">
    <property type="entry name" value="euk_LANCL"/>
    <property type="match status" value="1"/>
</dbReference>
<feature type="binding site" evidence="2">
    <location>
        <position position="377"/>
    </location>
    <ligand>
        <name>Zn(2+)</name>
        <dbReference type="ChEBI" id="CHEBI:29105"/>
    </ligand>
</feature>
<dbReference type="PANTHER" id="PTHR12736">
    <property type="entry name" value="LANC-LIKE PROTEIN"/>
    <property type="match status" value="1"/>
</dbReference>
<dbReference type="PANTHER" id="PTHR12736:SF21">
    <property type="entry name" value="LANC-LIKE PROTEIN 2"/>
    <property type="match status" value="1"/>
</dbReference>
<dbReference type="GO" id="GO:0046872">
    <property type="term" value="F:metal ion binding"/>
    <property type="evidence" value="ECO:0007669"/>
    <property type="project" value="UniProtKB-KW"/>
</dbReference>
<sequence>MVFRRKRIIINVSSLPIVIPSSLLTGYTSTKARILKFSKGSINTHQLKMTSRHLPNPYEDYSEGKQCSIININGNDISDEFREKLSSGTKVLLKRLEDNKRQWYSLEDTSLYTGLPGVAYTFYHYGKYFEDQSYISRSTELVGKCIEKLRGKRHVTFLTGNAGPLALGAVMNHFLGEKEESKNMISKLKCLSSYAIYEDGSGLPDEILYGRAGYLYALLFVNKHMTPPPIEDDLIRQVINYILSSGKSYAKAHGIESPLMYMWHDSEYLGGAHGLAGILYLLLQAREFLTEDQLKTEVEPSLQWLENLKYPSGNFPSSVGSTTDKLVHWCHGAPSMTMLFCLAYEIFKKDQYLNTALKCGEVIWERGLLKKGCGICHGVAGNAYSFLSLYQLTKDPKHLYRACKFTEWCLDYDAHQTRPADRPFSLFEGLAGTIYFLVDMQKPSEAKFPGYTL</sequence>
<keyword evidence="2" id="KW-0862">Zinc</keyword>
<dbReference type="EMBL" id="NNAY01000179">
    <property type="protein sequence ID" value="OXU30257.1"/>
    <property type="molecule type" value="Genomic_DNA"/>
</dbReference>
<dbReference type="PRINTS" id="PR01950">
    <property type="entry name" value="LANCSUPER"/>
</dbReference>
<accession>A0A232FIX7</accession>
<dbReference type="Gene3D" id="1.50.10.10">
    <property type="match status" value="1"/>
</dbReference>
<protein>
    <recommendedName>
        <fullName evidence="5">LanC-like protein 2</fullName>
    </recommendedName>
</protein>
<reference evidence="3 4" key="1">
    <citation type="journal article" date="2017" name="Curr. Biol.">
        <title>The Evolution of Venom by Co-option of Single-Copy Genes.</title>
        <authorList>
            <person name="Martinson E.O."/>
            <person name="Mrinalini"/>
            <person name="Kelkar Y.D."/>
            <person name="Chang C.H."/>
            <person name="Werren J.H."/>
        </authorList>
    </citation>
    <scope>NUCLEOTIDE SEQUENCE [LARGE SCALE GENOMIC DNA]</scope>
    <source>
        <strain evidence="3 4">Alberta</strain>
        <tissue evidence="3">Whole body</tissue>
    </source>
</reference>
<dbReference type="PRINTS" id="PR01951">
    <property type="entry name" value="LANCEUKARYTE"/>
</dbReference>
<dbReference type="Pfam" id="PF05147">
    <property type="entry name" value="LANC_like"/>
    <property type="match status" value="1"/>
</dbReference>
<dbReference type="Proteomes" id="UP000215335">
    <property type="component" value="Unassembled WGS sequence"/>
</dbReference>
<keyword evidence="2" id="KW-0479">Metal-binding</keyword>
<dbReference type="SMART" id="SM01260">
    <property type="entry name" value="LANC_like"/>
    <property type="match status" value="1"/>
</dbReference>
<comment type="caution">
    <text evidence="3">The sequence shown here is derived from an EMBL/GenBank/DDBJ whole genome shotgun (WGS) entry which is preliminary data.</text>
</comment>
<dbReference type="AlphaFoldDB" id="A0A232FIX7"/>
<evidence type="ECO:0000256" key="2">
    <source>
        <dbReference type="PIRSR" id="PIRSR607822-1"/>
    </source>
</evidence>
<evidence type="ECO:0000256" key="1">
    <source>
        <dbReference type="ARBA" id="ARBA00007179"/>
    </source>
</evidence>
<gene>
    <name evidence="3" type="ORF">TSAR_014302</name>
</gene>
<organism evidence="3 4">
    <name type="scientific">Trichomalopsis sarcophagae</name>
    <dbReference type="NCBI Taxonomy" id="543379"/>
    <lineage>
        <taxon>Eukaryota</taxon>
        <taxon>Metazoa</taxon>
        <taxon>Ecdysozoa</taxon>
        <taxon>Arthropoda</taxon>
        <taxon>Hexapoda</taxon>
        <taxon>Insecta</taxon>
        <taxon>Pterygota</taxon>
        <taxon>Neoptera</taxon>
        <taxon>Endopterygota</taxon>
        <taxon>Hymenoptera</taxon>
        <taxon>Apocrita</taxon>
        <taxon>Proctotrupomorpha</taxon>
        <taxon>Chalcidoidea</taxon>
        <taxon>Pteromalidae</taxon>
        <taxon>Pteromalinae</taxon>
        <taxon>Trichomalopsis</taxon>
    </lineage>
</organism>
<dbReference type="InterPro" id="IPR020464">
    <property type="entry name" value="LanC-like_prot_euk"/>
</dbReference>
<dbReference type="GO" id="GO:0005886">
    <property type="term" value="C:plasma membrane"/>
    <property type="evidence" value="ECO:0007669"/>
    <property type="project" value="TreeGrafter"/>
</dbReference>
<proteinExistence type="inferred from homology"/>
<evidence type="ECO:0000313" key="4">
    <source>
        <dbReference type="Proteomes" id="UP000215335"/>
    </source>
</evidence>
<comment type="similarity">
    <text evidence="1">Belongs to the LanC-like protein family.</text>
</comment>
<dbReference type="InterPro" id="IPR007822">
    <property type="entry name" value="LANC-like"/>
</dbReference>